<name>A0A1H0EEX5_9FIRM</name>
<dbReference type="PRINTS" id="PR00455">
    <property type="entry name" value="HTHTETR"/>
</dbReference>
<dbReference type="PROSITE" id="PS01081">
    <property type="entry name" value="HTH_TETR_1"/>
    <property type="match status" value="1"/>
</dbReference>
<dbReference type="OrthoDB" id="9812484at2"/>
<reference evidence="4 5" key="1">
    <citation type="submission" date="2016-10" db="EMBL/GenBank/DDBJ databases">
        <authorList>
            <person name="de Groot N.N."/>
        </authorList>
    </citation>
    <scope>NUCLEOTIDE SEQUENCE [LARGE SCALE GENOMIC DNA]</scope>
    <source>
        <strain evidence="4 5">CGMCC 1.5012</strain>
    </source>
</reference>
<dbReference type="InterPro" id="IPR009057">
    <property type="entry name" value="Homeodomain-like_sf"/>
</dbReference>
<feature type="domain" description="HTH tetR-type" evidence="3">
    <location>
        <begin position="12"/>
        <end position="72"/>
    </location>
</feature>
<gene>
    <name evidence="4" type="ORF">SAMN05192585_1336</name>
</gene>
<dbReference type="PROSITE" id="PS50977">
    <property type="entry name" value="HTH_TETR_2"/>
    <property type="match status" value="1"/>
</dbReference>
<dbReference type="Pfam" id="PF00440">
    <property type="entry name" value="TetR_N"/>
    <property type="match status" value="1"/>
</dbReference>
<evidence type="ECO:0000313" key="4">
    <source>
        <dbReference type="EMBL" id="SDN80826.1"/>
    </source>
</evidence>
<dbReference type="AlphaFoldDB" id="A0A1H0EEX5"/>
<dbReference type="InterPro" id="IPR023772">
    <property type="entry name" value="DNA-bd_HTH_TetR-type_CS"/>
</dbReference>
<dbReference type="EMBL" id="FNID01000033">
    <property type="protein sequence ID" value="SDN80826.1"/>
    <property type="molecule type" value="Genomic_DNA"/>
</dbReference>
<dbReference type="Gene3D" id="1.10.357.10">
    <property type="entry name" value="Tetracycline Repressor, domain 2"/>
    <property type="match status" value="1"/>
</dbReference>
<sequence>MALIRDLNEKMLYKRTSLIEAARYLFVEQGIQNTSIDAIVKRANVAKGTFYLYFEDKDDILDEIVYEINRAILLKAVRSARALDSGDFTQRFIHMIDSIINHFIDNQHELKLIRKNFSWPVVKKRLNCVQEDTELAEALDSLSKNLHMTNYNSDEAKNIILATVEMCGALCYSCIINKQPIDIETMKPTLYRMIQKLLD</sequence>
<dbReference type="STRING" id="258515.SAMN05192585_1336"/>
<dbReference type="Proteomes" id="UP000199182">
    <property type="component" value="Unassembled WGS sequence"/>
</dbReference>
<keyword evidence="5" id="KW-1185">Reference proteome</keyword>
<evidence type="ECO:0000259" key="3">
    <source>
        <dbReference type="PROSITE" id="PS50977"/>
    </source>
</evidence>
<feature type="DNA-binding region" description="H-T-H motif" evidence="2">
    <location>
        <begin position="35"/>
        <end position="54"/>
    </location>
</feature>
<dbReference type="InterPro" id="IPR050624">
    <property type="entry name" value="HTH-type_Tx_Regulator"/>
</dbReference>
<accession>A0A1H0EEX5</accession>
<proteinExistence type="predicted"/>
<keyword evidence="1 2" id="KW-0238">DNA-binding</keyword>
<dbReference type="PANTHER" id="PTHR43479">
    <property type="entry name" value="ACREF/ENVCD OPERON REPRESSOR-RELATED"/>
    <property type="match status" value="1"/>
</dbReference>
<dbReference type="PANTHER" id="PTHR43479:SF11">
    <property type="entry name" value="ACREF_ENVCD OPERON REPRESSOR-RELATED"/>
    <property type="match status" value="1"/>
</dbReference>
<dbReference type="InterPro" id="IPR001647">
    <property type="entry name" value="HTH_TetR"/>
</dbReference>
<protein>
    <submittedName>
        <fullName evidence="4">Transcriptional regulator, TetR family</fullName>
    </submittedName>
</protein>
<organism evidence="4 5">
    <name type="scientific">Acetanaerobacterium elongatum</name>
    <dbReference type="NCBI Taxonomy" id="258515"/>
    <lineage>
        <taxon>Bacteria</taxon>
        <taxon>Bacillati</taxon>
        <taxon>Bacillota</taxon>
        <taxon>Clostridia</taxon>
        <taxon>Eubacteriales</taxon>
        <taxon>Oscillospiraceae</taxon>
        <taxon>Acetanaerobacterium</taxon>
    </lineage>
</organism>
<evidence type="ECO:0000313" key="5">
    <source>
        <dbReference type="Proteomes" id="UP000199182"/>
    </source>
</evidence>
<evidence type="ECO:0000256" key="2">
    <source>
        <dbReference type="PROSITE-ProRule" id="PRU00335"/>
    </source>
</evidence>
<dbReference type="GO" id="GO:0003677">
    <property type="term" value="F:DNA binding"/>
    <property type="evidence" value="ECO:0007669"/>
    <property type="project" value="UniProtKB-UniRule"/>
</dbReference>
<evidence type="ECO:0000256" key="1">
    <source>
        <dbReference type="ARBA" id="ARBA00023125"/>
    </source>
</evidence>
<dbReference type="RefSeq" id="WP_092642222.1">
    <property type="nucleotide sequence ID" value="NZ_FNID01000033.1"/>
</dbReference>
<dbReference type="SUPFAM" id="SSF46689">
    <property type="entry name" value="Homeodomain-like"/>
    <property type="match status" value="1"/>
</dbReference>